<dbReference type="PANTHER" id="PTHR41786:SF1">
    <property type="entry name" value="6-HYDROXYMETHYLPTERIN DIPHOSPHOKINASE MPTE-LIKE DOMAIN-CONTAINING PROTEIN"/>
    <property type="match status" value="1"/>
</dbReference>
<dbReference type="Pfam" id="PF20157">
    <property type="entry name" value="Maf_flag10_N"/>
    <property type="match status" value="1"/>
</dbReference>
<feature type="domain" description="Glycosyltransferase Maf N-terminal" evidence="2">
    <location>
        <begin position="27"/>
        <end position="118"/>
    </location>
</feature>
<sequence length="632" mass="73387">MILIDNVAYLKKRQPNLWKFFKAVEDEVNTTDYAVSASKAGNSCLTITLDGKENYIHSKYNPVEEAERWMQKYEENMDSYEHIFFYGVGLGYHIETLMERYPDRSYSLYEPDVNVFYQLICSRKLDSFPTKNLKNFFVEFMEPFKTLAIEQMVSLMLKNVLIIVHPVYERLFAEQTKSFLQNFKNSLLKKYSIQSATKMYERLWTVNSLYNFTKVLETQNIFREKKHIFSGKPIVMVAAGPSLEDEIDNLKKIKNEGLAYIISIGSANRALIKNGIFPDAVTTYDPNTNNHLVFEEIIEDKLEIPMIFGTSVGYKTVQLYPGPMLYMITNQDPVSSYYLKLEPGEIVSDAPSIATVTVELMYKLGAELIVLVGQNFGYRNDQFYAKGIEYSYRESEQLSEAEKETLILVDGVEGEQVQSHYGHNLARHQMEHYIENMPGIRVINTTKGGAKIKGTEFQALEEVMHTHFLKKVVDAAWYEGTKTKYDTESMQKQINRMKAEYESFHGLFDRVVKLLRKLDTLNKFNELNQLAKLFPKLDDAFKRLTANDFFNVYVRPMVKAEHEILARQAQVVRESWDIQEKSMITLEAFSQYLYSVQEAFVSIEDMFLKLQTIISMTIEEMKENQSFVKKGE</sequence>
<proteinExistence type="predicted"/>
<comment type="caution">
    <text evidence="3">The sequence shown here is derived from an EMBL/GenBank/DDBJ whole genome shotgun (WGS) entry which is preliminary data.</text>
</comment>
<evidence type="ECO:0000313" key="4">
    <source>
        <dbReference type="Proteomes" id="UP001300012"/>
    </source>
</evidence>
<evidence type="ECO:0000259" key="2">
    <source>
        <dbReference type="Pfam" id="PF20157"/>
    </source>
</evidence>
<dbReference type="Pfam" id="PF01973">
    <property type="entry name" value="MptE-like"/>
    <property type="match status" value="1"/>
</dbReference>
<dbReference type="Proteomes" id="UP001300012">
    <property type="component" value="Unassembled WGS sequence"/>
</dbReference>
<reference evidence="3 4" key="1">
    <citation type="submission" date="2022-08" db="EMBL/GenBank/DDBJ databases">
        <title>Paenibacillus endoradicis sp. nov., Paenibacillus radicibacter sp. nov and Paenibacillus pararadicis sp. nov., three cold-adapted plant growth-promoting bacteria isolated from root of Larix gmelinii in Great Khingan.</title>
        <authorList>
            <person name="Xue H."/>
        </authorList>
    </citation>
    <scope>NUCLEOTIDE SEQUENCE [LARGE SCALE GENOMIC DNA]</scope>
    <source>
        <strain evidence="3 4">N5-1-1-5</strain>
    </source>
</reference>
<feature type="domain" description="6-hydroxymethylpterin diphosphokinase MptE-like" evidence="1">
    <location>
        <begin position="208"/>
        <end position="381"/>
    </location>
</feature>
<keyword evidence="4" id="KW-1185">Reference proteome</keyword>
<accession>A0ABT1YGQ0</accession>
<dbReference type="InterPro" id="IPR002826">
    <property type="entry name" value="MptE-like"/>
</dbReference>
<evidence type="ECO:0000313" key="3">
    <source>
        <dbReference type="EMBL" id="MCR8632373.1"/>
    </source>
</evidence>
<evidence type="ECO:0000259" key="1">
    <source>
        <dbReference type="Pfam" id="PF01973"/>
    </source>
</evidence>
<name>A0ABT1YGQ0_9BACL</name>
<dbReference type="RefSeq" id="WP_258213959.1">
    <property type="nucleotide sequence ID" value="NZ_JANQBD010000009.1"/>
</dbReference>
<dbReference type="PANTHER" id="PTHR41786">
    <property type="entry name" value="MOTILITY ACCESSORY FACTOR MAF"/>
    <property type="match status" value="1"/>
</dbReference>
<dbReference type="EMBL" id="JANQBD010000009">
    <property type="protein sequence ID" value="MCR8632373.1"/>
    <property type="molecule type" value="Genomic_DNA"/>
</dbReference>
<dbReference type="InterPro" id="IPR045376">
    <property type="entry name" value="Maf_N"/>
</dbReference>
<organism evidence="3 4">
    <name type="scientific">Paenibacillus radicis</name>
    <name type="common">ex Xue et al. 2023</name>
    <dbReference type="NCBI Taxonomy" id="2972489"/>
    <lineage>
        <taxon>Bacteria</taxon>
        <taxon>Bacillati</taxon>
        <taxon>Bacillota</taxon>
        <taxon>Bacilli</taxon>
        <taxon>Bacillales</taxon>
        <taxon>Paenibacillaceae</taxon>
        <taxon>Paenibacillus</taxon>
    </lineage>
</organism>
<protein>
    <submittedName>
        <fullName evidence="3">DUF115 domain-containing protein</fullName>
    </submittedName>
</protein>
<gene>
    <name evidence="3" type="ORF">NV381_14290</name>
</gene>